<dbReference type="InterPro" id="IPR018931">
    <property type="entry name" value="DUF2520"/>
</dbReference>
<evidence type="ECO:0000259" key="3">
    <source>
        <dbReference type="Pfam" id="PF10728"/>
    </source>
</evidence>
<keyword evidence="1" id="KW-0560">Oxidoreductase</keyword>
<dbReference type="InterPro" id="IPR036291">
    <property type="entry name" value="NAD(P)-bd_dom_sf"/>
</dbReference>
<dbReference type="GO" id="GO:0016491">
    <property type="term" value="F:oxidoreductase activity"/>
    <property type="evidence" value="ECO:0007669"/>
    <property type="project" value="UniProtKB-KW"/>
</dbReference>
<reference evidence="4 5" key="1">
    <citation type="submission" date="2018-05" db="EMBL/GenBank/DDBJ databases">
        <title>Leucothrix arctica sp. nov., isolated from Arctic seawater.</title>
        <authorList>
            <person name="Choi A."/>
            <person name="Baek K."/>
        </authorList>
    </citation>
    <scope>NUCLEOTIDE SEQUENCE [LARGE SCALE GENOMIC DNA]</scope>
    <source>
        <strain evidence="4 5">JCM 18388</strain>
    </source>
</reference>
<dbReference type="InterPro" id="IPR037108">
    <property type="entry name" value="TM1727-like_C_sf"/>
</dbReference>
<accession>A0A317CD47</accession>
<dbReference type="PANTHER" id="PTHR40459:SF1">
    <property type="entry name" value="CONSERVED HYPOTHETICAL ALANINE AND LEUCINE RICH PROTEIN"/>
    <property type="match status" value="1"/>
</dbReference>
<feature type="domain" description="DUF2520" evidence="3">
    <location>
        <begin position="136"/>
        <end position="263"/>
    </location>
</feature>
<dbReference type="OrthoDB" id="8650434at2"/>
<dbReference type="AlphaFoldDB" id="A0A317CD47"/>
<dbReference type="EMBL" id="QGKM01000036">
    <property type="protein sequence ID" value="PWQ96564.1"/>
    <property type="molecule type" value="Genomic_DNA"/>
</dbReference>
<dbReference type="InterPro" id="IPR008927">
    <property type="entry name" value="6-PGluconate_DH-like_C_sf"/>
</dbReference>
<dbReference type="Pfam" id="PF10727">
    <property type="entry name" value="Rossmann-like"/>
    <property type="match status" value="1"/>
</dbReference>
<protein>
    <submittedName>
        <fullName evidence="4">DUF2520 domain-containing protein</fullName>
    </submittedName>
</protein>
<evidence type="ECO:0000256" key="1">
    <source>
        <dbReference type="ARBA" id="ARBA00023002"/>
    </source>
</evidence>
<dbReference type="PANTHER" id="PTHR40459">
    <property type="entry name" value="CONSERVED HYPOTHETICAL ALANINE AND LEUCINE RICH PROTEIN"/>
    <property type="match status" value="1"/>
</dbReference>
<name>A0A317CD47_9GAMM</name>
<dbReference type="Gene3D" id="1.10.1040.20">
    <property type="entry name" value="ProC-like, C-terminal domain"/>
    <property type="match status" value="1"/>
</dbReference>
<dbReference type="SUPFAM" id="SSF48179">
    <property type="entry name" value="6-phosphogluconate dehydrogenase C-terminal domain-like"/>
    <property type="match status" value="1"/>
</dbReference>
<dbReference type="SUPFAM" id="SSF51735">
    <property type="entry name" value="NAD(P)-binding Rossmann-fold domains"/>
    <property type="match status" value="1"/>
</dbReference>
<proteinExistence type="predicted"/>
<dbReference type="Gene3D" id="3.40.50.720">
    <property type="entry name" value="NAD(P)-binding Rossmann-like Domain"/>
    <property type="match status" value="1"/>
</dbReference>
<dbReference type="Pfam" id="PF10728">
    <property type="entry name" value="DUF2520"/>
    <property type="match status" value="1"/>
</dbReference>
<dbReference type="RefSeq" id="WP_109837955.1">
    <property type="nucleotide sequence ID" value="NZ_QGKM01000036.1"/>
</dbReference>
<keyword evidence="5" id="KW-1185">Reference proteome</keyword>
<evidence type="ECO:0000313" key="4">
    <source>
        <dbReference type="EMBL" id="PWQ96564.1"/>
    </source>
</evidence>
<dbReference type="Proteomes" id="UP000245539">
    <property type="component" value="Unassembled WGS sequence"/>
</dbReference>
<dbReference type="InterPro" id="IPR019665">
    <property type="entry name" value="OxRdtase/DH_put_Rossmann_dom"/>
</dbReference>
<organism evidence="4 5">
    <name type="scientific">Leucothrix pacifica</name>
    <dbReference type="NCBI Taxonomy" id="1247513"/>
    <lineage>
        <taxon>Bacteria</taxon>
        <taxon>Pseudomonadati</taxon>
        <taxon>Pseudomonadota</taxon>
        <taxon>Gammaproteobacteria</taxon>
        <taxon>Thiotrichales</taxon>
        <taxon>Thiotrichaceae</taxon>
        <taxon>Leucothrix</taxon>
    </lineage>
</organism>
<feature type="domain" description="Putative oxidoreductase/dehydrogenase Rossmann-like" evidence="2">
    <location>
        <begin position="2"/>
        <end position="119"/>
    </location>
</feature>
<gene>
    <name evidence="4" type="ORF">DKW60_12330</name>
</gene>
<sequence length="290" mass="30571">MLRINFIGCGQLGQTLGSLWQQQHLLTIGDVLTRSADSAAQAVKQIGAGRAISSIQDMQAADIYMLACGDDAIESCSQTLADSQLIQPGNSVFHCSGAQSSQLLHACQSQGALIASIHPIKSFADITLAAQSFSGTYCGVEGDEAALATLSPLFTETGAKLLPILAEHKTLYHAASVIACNYLVALEELSIQAFEQAGIERQQALAILQPIVTGTVENIFNLGTVTALTGPISRGDHSVVTKQLAAMEDWNPDYATVYRQLAKIAVPLSQQQGNASAASLREILGSLNSD</sequence>
<evidence type="ECO:0000313" key="5">
    <source>
        <dbReference type="Proteomes" id="UP000245539"/>
    </source>
</evidence>
<comment type="caution">
    <text evidence="4">The sequence shown here is derived from an EMBL/GenBank/DDBJ whole genome shotgun (WGS) entry which is preliminary data.</text>
</comment>
<evidence type="ECO:0000259" key="2">
    <source>
        <dbReference type="Pfam" id="PF10727"/>
    </source>
</evidence>